<dbReference type="InParanoid" id="A0A140L427"/>
<protein>
    <submittedName>
        <fullName evidence="3">Amino-acid acetyltransferase</fullName>
        <ecNumber evidence="3">2.3.1.1</ecNumber>
    </submittedName>
</protein>
<proteinExistence type="predicted"/>
<accession>A0A140L427</accession>
<evidence type="ECO:0000313" key="4">
    <source>
        <dbReference type="Proteomes" id="UP000070427"/>
    </source>
</evidence>
<gene>
    <name evidence="3" type="primary">argA</name>
    <name evidence="3" type="ORF">AN618_19400</name>
</gene>
<dbReference type="STRING" id="520764.AN618_19400"/>
<dbReference type="PROSITE" id="PS51186">
    <property type="entry name" value="GNAT"/>
    <property type="match status" value="1"/>
</dbReference>
<dbReference type="PANTHER" id="PTHR13947:SF37">
    <property type="entry name" value="LD18367P"/>
    <property type="match status" value="1"/>
</dbReference>
<dbReference type="CDD" id="cd04301">
    <property type="entry name" value="NAT_SF"/>
    <property type="match status" value="1"/>
</dbReference>
<organism evidence="3 4">
    <name type="scientific">Fervidicola ferrireducens</name>
    <dbReference type="NCBI Taxonomy" id="520764"/>
    <lineage>
        <taxon>Bacteria</taxon>
        <taxon>Bacillati</taxon>
        <taxon>Bacillota</taxon>
        <taxon>Clostridia</taxon>
        <taxon>Thermosediminibacterales</taxon>
        <taxon>Thermosediminibacteraceae</taxon>
        <taxon>Fervidicola</taxon>
    </lineage>
</organism>
<dbReference type="SUPFAM" id="SSF55729">
    <property type="entry name" value="Acyl-CoA N-acyltransferases (Nat)"/>
    <property type="match status" value="1"/>
</dbReference>
<dbReference type="Proteomes" id="UP000070427">
    <property type="component" value="Unassembled WGS sequence"/>
</dbReference>
<evidence type="ECO:0000256" key="1">
    <source>
        <dbReference type="ARBA" id="ARBA00022679"/>
    </source>
</evidence>
<dbReference type="AlphaFoldDB" id="A0A140L427"/>
<dbReference type="InterPro" id="IPR000182">
    <property type="entry name" value="GNAT_dom"/>
</dbReference>
<dbReference type="PANTHER" id="PTHR13947">
    <property type="entry name" value="GNAT FAMILY N-ACETYLTRANSFERASE"/>
    <property type="match status" value="1"/>
</dbReference>
<keyword evidence="3" id="KW-0012">Acyltransferase</keyword>
<evidence type="ECO:0000259" key="2">
    <source>
        <dbReference type="PROSITE" id="PS51186"/>
    </source>
</evidence>
<dbReference type="InterPro" id="IPR050769">
    <property type="entry name" value="NAT_camello-type"/>
</dbReference>
<reference evidence="3 4" key="1">
    <citation type="submission" date="2015-12" db="EMBL/GenBank/DDBJ databases">
        <title>Draft genome sequnece of Fervidicola ferrireducens strain Y170.</title>
        <authorList>
            <person name="Patel B.K."/>
        </authorList>
    </citation>
    <scope>NUCLEOTIDE SEQUENCE [LARGE SCALE GENOMIC DNA]</scope>
    <source>
        <strain evidence="3 4">Y170</strain>
    </source>
</reference>
<keyword evidence="4" id="KW-1185">Reference proteome</keyword>
<evidence type="ECO:0000313" key="3">
    <source>
        <dbReference type="EMBL" id="KXG75302.1"/>
    </source>
</evidence>
<dbReference type="EMBL" id="LOED01000028">
    <property type="protein sequence ID" value="KXG75302.1"/>
    <property type="molecule type" value="Genomic_DNA"/>
</dbReference>
<dbReference type="EC" id="2.3.1.1" evidence="3"/>
<feature type="domain" description="N-acetyltransferase" evidence="2">
    <location>
        <begin position="1"/>
        <end position="134"/>
    </location>
</feature>
<sequence length="144" mass="16087">MDFEVIKGILEKVGLMTDGIEQHIDNFMVAEEGNIVIATGGLEIYGDVAILRSLAVLPEFQGRGIGDGLVRALINFAERRGVKKIFLYTRSAKPFFEKIGFLAVDSEELDKKSIKSLQIDQCANSSILMKLDVNDFFKNIKCRK</sequence>
<dbReference type="Gene3D" id="3.40.630.30">
    <property type="match status" value="1"/>
</dbReference>
<comment type="caution">
    <text evidence="3">The sequence shown here is derived from an EMBL/GenBank/DDBJ whole genome shotgun (WGS) entry which is preliminary data.</text>
</comment>
<dbReference type="Pfam" id="PF00583">
    <property type="entry name" value="Acetyltransf_1"/>
    <property type="match status" value="1"/>
</dbReference>
<name>A0A140L427_9FIRM</name>
<keyword evidence="1 3" id="KW-0808">Transferase</keyword>
<dbReference type="InterPro" id="IPR016181">
    <property type="entry name" value="Acyl_CoA_acyltransferase"/>
</dbReference>
<dbReference type="GO" id="GO:0008080">
    <property type="term" value="F:N-acetyltransferase activity"/>
    <property type="evidence" value="ECO:0007669"/>
    <property type="project" value="InterPro"/>
</dbReference>